<evidence type="ECO:0000313" key="1">
    <source>
        <dbReference type="EMBL" id="MDI5967191.1"/>
    </source>
</evidence>
<organism evidence="1 2">
    <name type="scientific">Streptantibioticus silvisoli</name>
    <dbReference type="NCBI Taxonomy" id="2705255"/>
    <lineage>
        <taxon>Bacteria</taxon>
        <taxon>Bacillati</taxon>
        <taxon>Actinomycetota</taxon>
        <taxon>Actinomycetes</taxon>
        <taxon>Kitasatosporales</taxon>
        <taxon>Streptomycetaceae</taxon>
        <taxon>Streptantibioticus</taxon>
    </lineage>
</organism>
<protein>
    <submittedName>
        <fullName evidence="1">Uncharacterized protein</fullName>
    </submittedName>
</protein>
<sequence length="178" mass="19700">MELPIQVFPRPCEGAQSFIDRLATANYLKPGYLHTCLCDPPRYRGTLSWSRLAAATGRDPLELREVLERPPPPPPDLLLCEYCGRLPRPNVEAGPAPWWCSARCRRRDDLLKSAPSSNGILPDQKQVLPCPGCGAQFIRPAVSPRSACSPRCHGRNVRAQQAELALYENPDAVEDESA</sequence>
<keyword evidence="2" id="KW-1185">Reference proteome</keyword>
<gene>
    <name evidence="1" type="ORF">POF43_031460</name>
</gene>
<accession>A0ABT6WAI6</accession>
<dbReference type="RefSeq" id="WP_271323213.1">
    <property type="nucleotide sequence ID" value="NZ_JAAGKO020000076.1"/>
</dbReference>
<name>A0ABT6WAI6_9ACTN</name>
<evidence type="ECO:0000313" key="2">
    <source>
        <dbReference type="Proteomes" id="UP001156398"/>
    </source>
</evidence>
<dbReference type="Proteomes" id="UP001156398">
    <property type="component" value="Unassembled WGS sequence"/>
</dbReference>
<proteinExistence type="predicted"/>
<dbReference type="EMBL" id="JAAGKO020000076">
    <property type="protein sequence ID" value="MDI5967191.1"/>
    <property type="molecule type" value="Genomic_DNA"/>
</dbReference>
<comment type="caution">
    <text evidence="1">The sequence shown here is derived from an EMBL/GenBank/DDBJ whole genome shotgun (WGS) entry which is preliminary data.</text>
</comment>
<reference evidence="1 2" key="1">
    <citation type="submission" date="2023-05" db="EMBL/GenBank/DDBJ databases">
        <title>Streptantibioticus silvisoli sp. nov., acidotolerant actinomycetes 1 from pine litter.</title>
        <authorList>
            <person name="Swiecimska M."/>
            <person name="Golinska P."/>
            <person name="Sangal V."/>
            <person name="Wachnowicz B."/>
            <person name="Goodfellow M."/>
        </authorList>
    </citation>
    <scope>NUCLEOTIDE SEQUENCE [LARGE SCALE GENOMIC DNA]</scope>
    <source>
        <strain evidence="1 2">SL54</strain>
    </source>
</reference>